<evidence type="ECO:0000313" key="3">
    <source>
        <dbReference type="EMBL" id="GAA1800250.1"/>
    </source>
</evidence>
<dbReference type="RefSeq" id="WP_344293060.1">
    <property type="nucleotide sequence ID" value="NZ_BAAANJ010000001.1"/>
</dbReference>
<evidence type="ECO:0000313" key="4">
    <source>
        <dbReference type="Proteomes" id="UP001500002"/>
    </source>
</evidence>
<feature type="transmembrane region" description="Helical" evidence="2">
    <location>
        <begin position="523"/>
        <end position="544"/>
    </location>
</feature>
<feature type="transmembrane region" description="Helical" evidence="2">
    <location>
        <begin position="550"/>
        <end position="569"/>
    </location>
</feature>
<dbReference type="EMBL" id="BAAANJ010000001">
    <property type="protein sequence ID" value="GAA1800250.1"/>
    <property type="molecule type" value="Genomic_DNA"/>
</dbReference>
<protein>
    <recommendedName>
        <fullName evidence="5">Alpha/beta hydrolase</fullName>
    </recommendedName>
</protein>
<reference evidence="3 4" key="1">
    <citation type="journal article" date="2019" name="Int. J. Syst. Evol. Microbiol.">
        <title>The Global Catalogue of Microorganisms (GCM) 10K type strain sequencing project: providing services to taxonomists for standard genome sequencing and annotation.</title>
        <authorList>
            <consortium name="The Broad Institute Genomics Platform"/>
            <consortium name="The Broad Institute Genome Sequencing Center for Infectious Disease"/>
            <person name="Wu L."/>
            <person name="Ma J."/>
        </authorList>
    </citation>
    <scope>NUCLEOTIDE SEQUENCE [LARGE SCALE GENOMIC DNA]</scope>
    <source>
        <strain evidence="3 4">JCM 14322</strain>
    </source>
</reference>
<keyword evidence="2" id="KW-1133">Transmembrane helix</keyword>
<dbReference type="Gene3D" id="3.40.50.1820">
    <property type="entry name" value="alpha/beta hydrolase"/>
    <property type="match status" value="2"/>
</dbReference>
<gene>
    <name evidence="3" type="ORF">GCM10009749_05110</name>
</gene>
<accession>A0ABN2LVB8</accession>
<dbReference type="InterPro" id="IPR029058">
    <property type="entry name" value="AB_hydrolase_fold"/>
</dbReference>
<comment type="caution">
    <text evidence="3">The sequence shown here is derived from an EMBL/GenBank/DDBJ whole genome shotgun (WGS) entry which is preliminary data.</text>
</comment>
<keyword evidence="4" id="KW-1185">Reference proteome</keyword>
<evidence type="ECO:0008006" key="5">
    <source>
        <dbReference type="Google" id="ProtNLM"/>
    </source>
</evidence>
<sequence>MTTSEPTDVATEPRTRLIVFVPGIGRDRSDALIQRITGAAPRGARVEKFEQPVRPWSVRETPDRAARNLNAFIERQARDVDDITLIGHSLGGLIARSAWLKGLGYDSGSPSEWPAKLDRIVLLGVPNGGFKFREGVHFLKALYALATPFADFGIEHAKAGGYWVTNLRLRWLDAFRDIPAQMWPYVAEVIGVDDPLVIGEDLKDSDWLPNTATFRLDGTDHAGLVDVRTDDDAKRRWPTLARAIFGDEQPTPPVSRISTQRVYFIFHGIRASADDDWVETMREELAKTGARIVAPDTGYFSAFEFALPFVRNRKSHDFLEKYGDLAVTHDPDNFAFLGHSNGTYMMGRSMLRVPAVRFRTILLAGTVLNPSYDWELLRERRQVGSYLNMKDGTRRWRQGAVHNERARTDIPVGVLAAFLSGLKPFNRDVGPGGTVGFVNAESIVSQDAMRYAGGHSAALSTSSTMRRVEIATFLKEGKPPHLAGTGPETNGEPTPVAAPRADDEKPTGPSAQKSRFFDWIGRVIPFVSWITVVLLVLLVALLAYLLWAAVGAWALLIVGGPLLLIYLLLRTV</sequence>
<evidence type="ECO:0000256" key="2">
    <source>
        <dbReference type="SAM" id="Phobius"/>
    </source>
</evidence>
<dbReference type="SUPFAM" id="SSF53474">
    <property type="entry name" value="alpha/beta-Hydrolases"/>
    <property type="match status" value="2"/>
</dbReference>
<keyword evidence="2" id="KW-0472">Membrane</keyword>
<dbReference type="Proteomes" id="UP001500002">
    <property type="component" value="Unassembled WGS sequence"/>
</dbReference>
<proteinExistence type="predicted"/>
<keyword evidence="2" id="KW-0812">Transmembrane</keyword>
<evidence type="ECO:0000256" key="1">
    <source>
        <dbReference type="SAM" id="MobiDB-lite"/>
    </source>
</evidence>
<organism evidence="3 4">
    <name type="scientific">Agromyces neolithicus</name>
    <dbReference type="NCBI Taxonomy" id="269420"/>
    <lineage>
        <taxon>Bacteria</taxon>
        <taxon>Bacillati</taxon>
        <taxon>Actinomycetota</taxon>
        <taxon>Actinomycetes</taxon>
        <taxon>Micrococcales</taxon>
        <taxon>Microbacteriaceae</taxon>
        <taxon>Agromyces</taxon>
    </lineage>
</organism>
<feature type="region of interest" description="Disordered" evidence="1">
    <location>
        <begin position="477"/>
        <end position="511"/>
    </location>
</feature>
<name>A0ABN2LVB8_9MICO</name>